<reference evidence="3" key="2">
    <citation type="submission" date="2020-02" db="EMBL/GenBank/DDBJ databases">
        <authorList>
            <person name="Gilchrist C.L.M."/>
            <person name="Chooi Y.-H."/>
        </authorList>
    </citation>
    <scope>NUCLEOTIDE SEQUENCE</scope>
    <source>
        <strain evidence="3">MST-FP2251</strain>
    </source>
</reference>
<organism evidence="3 4">
    <name type="scientific">Aspergillus nanangensis</name>
    <dbReference type="NCBI Taxonomy" id="2582783"/>
    <lineage>
        <taxon>Eukaryota</taxon>
        <taxon>Fungi</taxon>
        <taxon>Dikarya</taxon>
        <taxon>Ascomycota</taxon>
        <taxon>Pezizomycotina</taxon>
        <taxon>Eurotiomycetes</taxon>
        <taxon>Eurotiomycetidae</taxon>
        <taxon>Eurotiales</taxon>
        <taxon>Aspergillaceae</taxon>
        <taxon>Aspergillus</taxon>
        <taxon>Aspergillus subgen. Circumdati</taxon>
    </lineage>
</organism>
<dbReference type="AlphaFoldDB" id="A0AAD4CPK2"/>
<evidence type="ECO:0000313" key="3">
    <source>
        <dbReference type="EMBL" id="KAF9890340.1"/>
    </source>
</evidence>
<dbReference type="Proteomes" id="UP001194746">
    <property type="component" value="Unassembled WGS sequence"/>
</dbReference>
<evidence type="ECO:0000313" key="4">
    <source>
        <dbReference type="Proteomes" id="UP001194746"/>
    </source>
</evidence>
<sequence>MGPIPIPKPISISSPHPLFKYVLSFYHDQQHHSHNNNNLHQPRSQPPLSKRYDAISIPATYGRLSDSPSPGVVVGIILGSVAGFIFLLYLIYLALSSGRRFSSATEMSESVDVGPMRRPPSRRMREVVVEEEIVDSHGRRSGRWVRRGARGGRSDRIVVEESVTSAEDSNIIEVIEEPSSVEGSHMGRPRSGRGGYRRGDPYEISEYGSSR</sequence>
<comment type="caution">
    <text evidence="3">The sequence shown here is derived from an EMBL/GenBank/DDBJ whole genome shotgun (WGS) entry which is preliminary data.</text>
</comment>
<name>A0AAD4CPK2_ASPNN</name>
<proteinExistence type="predicted"/>
<accession>A0AAD4CPK2</accession>
<feature type="region of interest" description="Disordered" evidence="1">
    <location>
        <begin position="175"/>
        <end position="211"/>
    </location>
</feature>
<evidence type="ECO:0000256" key="2">
    <source>
        <dbReference type="SAM" id="Phobius"/>
    </source>
</evidence>
<gene>
    <name evidence="3" type="ORF">FE257_006006</name>
</gene>
<dbReference type="EMBL" id="VCAU01000027">
    <property type="protein sequence ID" value="KAF9890340.1"/>
    <property type="molecule type" value="Genomic_DNA"/>
</dbReference>
<reference evidence="3" key="1">
    <citation type="journal article" date="2019" name="Beilstein J. Org. Chem.">
        <title>Nanangenines: drimane sesquiterpenoids as the dominant metabolite cohort of a novel Australian fungus, Aspergillus nanangensis.</title>
        <authorList>
            <person name="Lacey H.J."/>
            <person name="Gilchrist C.L.M."/>
            <person name="Crombie A."/>
            <person name="Kalaitzis J.A."/>
            <person name="Vuong D."/>
            <person name="Rutledge P.J."/>
            <person name="Turner P."/>
            <person name="Pitt J.I."/>
            <person name="Lacey E."/>
            <person name="Chooi Y.H."/>
            <person name="Piggott A.M."/>
        </authorList>
    </citation>
    <scope>NUCLEOTIDE SEQUENCE</scope>
    <source>
        <strain evidence="3">MST-FP2251</strain>
    </source>
</reference>
<keyword evidence="4" id="KW-1185">Reference proteome</keyword>
<keyword evidence="2" id="KW-0812">Transmembrane</keyword>
<feature type="transmembrane region" description="Helical" evidence="2">
    <location>
        <begin position="72"/>
        <end position="95"/>
    </location>
</feature>
<keyword evidence="2" id="KW-0472">Membrane</keyword>
<feature type="compositionally biased region" description="Low complexity" evidence="1">
    <location>
        <begin position="175"/>
        <end position="184"/>
    </location>
</feature>
<evidence type="ECO:0000256" key="1">
    <source>
        <dbReference type="SAM" id="MobiDB-lite"/>
    </source>
</evidence>
<keyword evidence="2" id="KW-1133">Transmembrane helix</keyword>
<protein>
    <submittedName>
        <fullName evidence="3">Uncharacterized protein</fullName>
    </submittedName>
</protein>